<dbReference type="AlphaFoldDB" id="W9QNU4"/>
<reference evidence="2" key="1">
    <citation type="submission" date="2013-01" db="EMBL/GenBank/DDBJ databases">
        <title>Draft Genome Sequence of a Mulberry Tree, Morus notabilis C.K. Schneid.</title>
        <authorList>
            <person name="He N."/>
            <person name="Zhao S."/>
        </authorList>
    </citation>
    <scope>NUCLEOTIDE SEQUENCE</scope>
</reference>
<evidence type="ECO:0000313" key="2">
    <source>
        <dbReference type="Proteomes" id="UP000030645"/>
    </source>
</evidence>
<evidence type="ECO:0000313" key="1">
    <source>
        <dbReference type="EMBL" id="EXB29842.1"/>
    </source>
</evidence>
<dbReference type="Proteomes" id="UP000030645">
    <property type="component" value="Unassembled WGS sequence"/>
</dbReference>
<keyword evidence="2" id="KW-1185">Reference proteome</keyword>
<gene>
    <name evidence="1" type="ORF">L484_016331</name>
</gene>
<dbReference type="EMBL" id="KE343450">
    <property type="protein sequence ID" value="EXB29842.1"/>
    <property type="molecule type" value="Genomic_DNA"/>
</dbReference>
<organism evidence="1 2">
    <name type="scientific">Morus notabilis</name>
    <dbReference type="NCBI Taxonomy" id="981085"/>
    <lineage>
        <taxon>Eukaryota</taxon>
        <taxon>Viridiplantae</taxon>
        <taxon>Streptophyta</taxon>
        <taxon>Embryophyta</taxon>
        <taxon>Tracheophyta</taxon>
        <taxon>Spermatophyta</taxon>
        <taxon>Magnoliopsida</taxon>
        <taxon>eudicotyledons</taxon>
        <taxon>Gunneridae</taxon>
        <taxon>Pentapetalae</taxon>
        <taxon>rosids</taxon>
        <taxon>fabids</taxon>
        <taxon>Rosales</taxon>
        <taxon>Moraceae</taxon>
        <taxon>Moreae</taxon>
        <taxon>Morus</taxon>
    </lineage>
</organism>
<protein>
    <submittedName>
        <fullName evidence="1">Uncharacterized protein</fullName>
    </submittedName>
</protein>
<proteinExistence type="predicted"/>
<sequence length="133" mass="14856">MSNGLNHHAYITVILSCAIYKFIDIWGPFLRHPCALKRTFDSFCLQIGSKLFYGSGHGTNSNLVLWTKRLGTWKHHGQLNTCGVHDVDDGESCGAQNSQATRESLREWGPAHDIWEHRPGFVGNSSALMETAQ</sequence>
<accession>W9QNU4</accession>
<name>W9QNU4_9ROSA</name>